<dbReference type="SMART" id="SM01217">
    <property type="entry name" value="Fn3_like"/>
    <property type="match status" value="1"/>
</dbReference>
<protein>
    <submittedName>
        <fullName evidence="4">Glycosyl hydrolase family 3</fullName>
    </submittedName>
</protein>
<dbReference type="Gene3D" id="3.40.50.1700">
    <property type="entry name" value="Glycoside hydrolase family 3 C-terminal domain"/>
    <property type="match status" value="1"/>
</dbReference>
<accession>A0A0R2U8P8</accession>
<dbReference type="InterPro" id="IPR002772">
    <property type="entry name" value="Glyco_hydro_3_C"/>
</dbReference>
<dbReference type="InterPro" id="IPR037524">
    <property type="entry name" value="PA14/GLEYA"/>
</dbReference>
<dbReference type="PRINTS" id="PR00133">
    <property type="entry name" value="GLHYDRLASE3"/>
</dbReference>
<keyword evidence="2 4" id="KW-0378">Hydrolase</keyword>
<evidence type="ECO:0000313" key="4">
    <source>
        <dbReference type="EMBL" id="KRO95900.1"/>
    </source>
</evidence>
<dbReference type="InterPro" id="IPR026891">
    <property type="entry name" value="Fn3-like"/>
</dbReference>
<evidence type="ECO:0000256" key="2">
    <source>
        <dbReference type="ARBA" id="ARBA00022801"/>
    </source>
</evidence>
<dbReference type="InterPro" id="IPR050288">
    <property type="entry name" value="Cellulose_deg_GH3"/>
</dbReference>
<dbReference type="Pfam" id="PF00933">
    <property type="entry name" value="Glyco_hydro_3"/>
    <property type="match status" value="1"/>
</dbReference>
<gene>
    <name evidence="4" type="ORF">ABS10_05550</name>
</gene>
<evidence type="ECO:0000259" key="3">
    <source>
        <dbReference type="PROSITE" id="PS51820"/>
    </source>
</evidence>
<dbReference type="InterPro" id="IPR036962">
    <property type="entry name" value="Glyco_hydro_3_N_sf"/>
</dbReference>
<comment type="caution">
    <text evidence="4">The sequence shown here is derived from an EMBL/GenBank/DDBJ whole genome shotgun (WGS) entry which is preliminary data.</text>
</comment>
<name>A0A0R2U8P8_9GAMM</name>
<reference evidence="4 5" key="1">
    <citation type="submission" date="2015-10" db="EMBL/GenBank/DDBJ databases">
        <title>Metagenome-Assembled Genomes uncover a global brackish microbiome.</title>
        <authorList>
            <person name="Hugerth L.W."/>
            <person name="Larsson J."/>
            <person name="Alneberg J."/>
            <person name="Lindh M.V."/>
            <person name="Legrand C."/>
            <person name="Pinhassi J."/>
            <person name="Andersson A.F."/>
        </authorList>
    </citation>
    <scope>NUCLEOTIDE SEQUENCE [LARGE SCALE GENOMIC DNA]</scope>
    <source>
        <strain evidence="4">BACL1 MAG-120820-bin45</strain>
    </source>
</reference>
<dbReference type="STRING" id="1655612.ABS10_05550"/>
<dbReference type="Gene3D" id="3.20.20.300">
    <property type="entry name" value="Glycoside hydrolase, family 3, N-terminal domain"/>
    <property type="match status" value="1"/>
</dbReference>
<dbReference type="Pfam" id="PF01915">
    <property type="entry name" value="Glyco_hydro_3_C"/>
    <property type="match status" value="1"/>
</dbReference>
<dbReference type="SMART" id="SM00758">
    <property type="entry name" value="PA14"/>
    <property type="match status" value="1"/>
</dbReference>
<dbReference type="PANTHER" id="PTHR42715:SF3">
    <property type="entry name" value="BETA-GLUCOSIDASE B-RELATED"/>
    <property type="match status" value="1"/>
</dbReference>
<dbReference type="GO" id="GO:0009251">
    <property type="term" value="P:glucan catabolic process"/>
    <property type="evidence" value="ECO:0007669"/>
    <property type="project" value="TreeGrafter"/>
</dbReference>
<dbReference type="GO" id="GO:0008422">
    <property type="term" value="F:beta-glucosidase activity"/>
    <property type="evidence" value="ECO:0007669"/>
    <property type="project" value="TreeGrafter"/>
</dbReference>
<dbReference type="Gene3D" id="2.60.120.260">
    <property type="entry name" value="Galactose-binding domain-like"/>
    <property type="match status" value="1"/>
</dbReference>
<proteinExistence type="inferred from homology"/>
<sequence>MSDIDQILRQLSLEEKVSLLSGFNSWYTNKIDHAGVPSIKMSDGPNGVRGDSISGKTSACFPCAISIGSTWDLALVHQLGIALGEEANAKDVDVLLGPTINIHRHPLGGRHFESFSEDPLLTGKIAVQYVQGVQSKNVAACLKHFVGNDTEFDRHAISSNIDERTLRELYLLPFEMGVKQGKAKVIMSAYNKLNNIYCSAHQELLIDILKAEWGFDGYVVSDWGAALETEANANGGLDLEMPGPGNVWGDSLLSAIKDGKVDKELIDDKVKRILTVAEFSKRFERHDFNPEEAIDQPAHRKLLRKAAADGMVLLKNDGLLPLQSNIKKLAIIGPNAKHAQIIGGGSASLKPHYEVHPEEALRSRLDPEIDITYAKGCHTHKYLPRINESLMIGEQGFLVEYFDGHNFGENLILSEHLIGNKFWVFEGFAKEIISKQPRPNISVRFSCAYTPNISGHHEFEIFGIGQCRLLVDGQEVIDNWTHTDPGEAFFTFSSASKKGMVDLQQGRSYNIEMEYHFEGSFPAVYLGCQAPDAMDLFQEAVTAAKDADHVILIVGTNSDWETEGNDRVEFSLPADQNKLIEAVLHANQNTVVIVNTGSPIEMPWIDDANAVMQTWFAGQEFGNALVDVLTGEVNPSGKLPTSFPRKIEDTPAYQSYPGRNQQMNYDEKLLVGYRWYDRSSVPALFPFGHGLSYTQFQYSNLEVQVIENNQVTCKFIVKNSGLVMGAEVSQCYVAFEHSTNAEPIKTLQGFAKEILNPQEEKQIELTLAARNFSYWDINTKSWEIRQGSYELLIGSSASNIHLRATIMLELVQGVLEPLV</sequence>
<dbReference type="AlphaFoldDB" id="A0A0R2U8P8"/>
<dbReference type="InterPro" id="IPR001764">
    <property type="entry name" value="Glyco_hydro_3_N"/>
</dbReference>
<dbReference type="InterPro" id="IPR017853">
    <property type="entry name" value="GH"/>
</dbReference>
<dbReference type="SUPFAM" id="SSF51445">
    <property type="entry name" value="(Trans)glycosidases"/>
    <property type="match status" value="1"/>
</dbReference>
<dbReference type="Pfam" id="PF07691">
    <property type="entry name" value="PA14"/>
    <property type="match status" value="1"/>
</dbReference>
<dbReference type="InterPro" id="IPR036881">
    <property type="entry name" value="Glyco_hydro_3_C_sf"/>
</dbReference>
<comment type="similarity">
    <text evidence="1">Belongs to the glycosyl hydrolase 3 family.</text>
</comment>
<organism evidence="4 5">
    <name type="scientific">SAR86 cluster bacterium BACL1 MAG-120820-bin45</name>
    <dbReference type="NCBI Taxonomy" id="1655612"/>
    <lineage>
        <taxon>Bacteria</taxon>
        <taxon>Pseudomonadati</taxon>
        <taxon>Pseudomonadota</taxon>
        <taxon>Gammaproteobacteria</taxon>
        <taxon>SAR86 cluster</taxon>
    </lineage>
</organism>
<dbReference type="SUPFAM" id="SSF52279">
    <property type="entry name" value="Beta-D-glucan exohydrolase, C-terminal domain"/>
    <property type="match status" value="1"/>
</dbReference>
<dbReference type="Pfam" id="PF14310">
    <property type="entry name" value="Fn3-like"/>
    <property type="match status" value="1"/>
</dbReference>
<evidence type="ECO:0000313" key="5">
    <source>
        <dbReference type="Proteomes" id="UP000051027"/>
    </source>
</evidence>
<dbReference type="Proteomes" id="UP000051027">
    <property type="component" value="Unassembled WGS sequence"/>
</dbReference>
<dbReference type="Gene3D" id="2.60.40.10">
    <property type="entry name" value="Immunoglobulins"/>
    <property type="match status" value="1"/>
</dbReference>
<dbReference type="EMBL" id="LICS01000013">
    <property type="protein sequence ID" value="KRO95900.1"/>
    <property type="molecule type" value="Genomic_DNA"/>
</dbReference>
<feature type="domain" description="PA14" evidence="3">
    <location>
        <begin position="392"/>
        <end position="544"/>
    </location>
</feature>
<dbReference type="InterPro" id="IPR013783">
    <property type="entry name" value="Ig-like_fold"/>
</dbReference>
<dbReference type="PANTHER" id="PTHR42715">
    <property type="entry name" value="BETA-GLUCOSIDASE"/>
    <property type="match status" value="1"/>
</dbReference>
<dbReference type="PROSITE" id="PS51820">
    <property type="entry name" value="PA14"/>
    <property type="match status" value="1"/>
</dbReference>
<evidence type="ECO:0000256" key="1">
    <source>
        <dbReference type="ARBA" id="ARBA00005336"/>
    </source>
</evidence>
<dbReference type="InterPro" id="IPR011658">
    <property type="entry name" value="PA14_dom"/>
</dbReference>